<dbReference type="HOGENOM" id="CLU_114342_3_2_9"/>
<sequence>MQLILILIGAIIGVSLRYLFINILNIGIYSIMLINISGSFALGFINTLNANQLITSSLLHKAVTVGIIGAFTTFSTFIGDIVNLLIKKQYMAAFIYFFASISISIIFMLIGIYVANKISSIK</sequence>
<feature type="transmembrane region" description="Helical" evidence="10">
    <location>
        <begin position="90"/>
        <end position="115"/>
    </location>
</feature>
<evidence type="ECO:0000256" key="5">
    <source>
        <dbReference type="ARBA" id="ARBA00023136"/>
    </source>
</evidence>
<keyword evidence="10" id="KW-0406">Ion transport</keyword>
<evidence type="ECO:0000256" key="1">
    <source>
        <dbReference type="ARBA" id="ARBA00004651"/>
    </source>
</evidence>
<evidence type="ECO:0000256" key="4">
    <source>
        <dbReference type="ARBA" id="ARBA00022989"/>
    </source>
</evidence>
<keyword evidence="4 10" id="KW-1133">Transmembrane helix</keyword>
<evidence type="ECO:0000256" key="10">
    <source>
        <dbReference type="HAMAP-Rule" id="MF_00454"/>
    </source>
</evidence>
<comment type="catalytic activity">
    <reaction evidence="8">
        <text>fluoride(in) = fluoride(out)</text>
        <dbReference type="Rhea" id="RHEA:76159"/>
        <dbReference type="ChEBI" id="CHEBI:17051"/>
    </reaction>
    <physiologicalReaction direction="left-to-right" evidence="8">
        <dbReference type="Rhea" id="RHEA:76160"/>
    </physiologicalReaction>
</comment>
<comment type="function">
    <text evidence="9 10">Fluoride-specific ion channel. Important for reducing fluoride concentration in the cell, thus reducing its toxicity.</text>
</comment>
<dbReference type="HAMAP" id="MF_00454">
    <property type="entry name" value="FluC"/>
    <property type="match status" value="1"/>
</dbReference>
<keyword evidence="10" id="KW-0813">Transport</keyword>
<evidence type="ECO:0000256" key="6">
    <source>
        <dbReference type="ARBA" id="ARBA00023303"/>
    </source>
</evidence>
<comment type="subcellular location">
    <subcellularLocation>
        <location evidence="1 10">Cell membrane</location>
        <topology evidence="1 10">Multi-pass membrane protein</topology>
    </subcellularLocation>
</comment>
<feature type="binding site" evidence="10">
    <location>
        <position position="72"/>
    </location>
    <ligand>
        <name>Na(+)</name>
        <dbReference type="ChEBI" id="CHEBI:29101"/>
        <note>structural</note>
    </ligand>
</feature>
<name>G9X1U5_9FIRM</name>
<evidence type="ECO:0000313" key="11">
    <source>
        <dbReference type="EMBL" id="EHL13068.1"/>
    </source>
</evidence>
<dbReference type="AlphaFoldDB" id="G9X1U5"/>
<dbReference type="PANTHER" id="PTHR28259:SF1">
    <property type="entry name" value="FLUORIDE EXPORT PROTEIN 1-RELATED"/>
    <property type="match status" value="1"/>
</dbReference>
<dbReference type="InterPro" id="IPR003691">
    <property type="entry name" value="FluC"/>
</dbReference>
<evidence type="ECO:0000256" key="9">
    <source>
        <dbReference type="ARBA" id="ARBA00049940"/>
    </source>
</evidence>
<proteinExistence type="inferred from homology"/>
<dbReference type="GO" id="GO:0046872">
    <property type="term" value="F:metal ion binding"/>
    <property type="evidence" value="ECO:0007669"/>
    <property type="project" value="UniProtKB-KW"/>
</dbReference>
<keyword evidence="3 10" id="KW-0812">Transmembrane</keyword>
<keyword evidence="6 10" id="KW-0407">Ion channel</keyword>
<keyword evidence="10" id="KW-0915">Sodium</keyword>
<dbReference type="RefSeq" id="WP_009524605.1">
    <property type="nucleotide sequence ID" value="NZ_JBQMYZ010000001.1"/>
</dbReference>
<comment type="caution">
    <text evidence="11">The sequence shown here is derived from an EMBL/GenBank/DDBJ whole genome shotgun (WGS) entry which is preliminary data.</text>
</comment>
<dbReference type="Proteomes" id="UP000006437">
    <property type="component" value="Unassembled WGS sequence"/>
</dbReference>
<dbReference type="EMBL" id="AFZE01000045">
    <property type="protein sequence ID" value="EHL13068.1"/>
    <property type="molecule type" value="Genomic_DNA"/>
</dbReference>
<feature type="binding site" evidence="10">
    <location>
        <position position="69"/>
    </location>
    <ligand>
        <name>Na(+)</name>
        <dbReference type="ChEBI" id="CHEBI:29101"/>
        <note>structural</note>
    </ligand>
</feature>
<keyword evidence="5 10" id="KW-0472">Membrane</keyword>
<comment type="activity regulation">
    <text evidence="10">Na(+) is not transported, but it plays an essential structural role and its presence is essential for fluoride channel function.</text>
</comment>
<evidence type="ECO:0000256" key="3">
    <source>
        <dbReference type="ARBA" id="ARBA00022692"/>
    </source>
</evidence>
<dbReference type="GO" id="GO:0140114">
    <property type="term" value="P:cellular detoxification of fluoride"/>
    <property type="evidence" value="ECO:0007669"/>
    <property type="project" value="UniProtKB-UniRule"/>
</dbReference>
<dbReference type="GO" id="GO:0062054">
    <property type="term" value="F:fluoride channel activity"/>
    <property type="evidence" value="ECO:0007669"/>
    <property type="project" value="UniProtKB-UniRule"/>
</dbReference>
<evidence type="ECO:0000313" key="12">
    <source>
        <dbReference type="Proteomes" id="UP000006437"/>
    </source>
</evidence>
<accession>G9X1U5</accession>
<keyword evidence="2 10" id="KW-1003">Cell membrane</keyword>
<evidence type="ECO:0000256" key="2">
    <source>
        <dbReference type="ARBA" id="ARBA00022475"/>
    </source>
</evidence>
<evidence type="ECO:0000256" key="8">
    <source>
        <dbReference type="ARBA" id="ARBA00035585"/>
    </source>
</evidence>
<comment type="similarity">
    <text evidence="7 10">Belongs to the fluoride channel Fluc/FEX (TC 1.A.43) family.</text>
</comment>
<protein>
    <recommendedName>
        <fullName evidence="10">Fluoride-specific ion channel FluC</fullName>
    </recommendedName>
</protein>
<feature type="transmembrane region" description="Helical" evidence="10">
    <location>
        <begin position="58"/>
        <end position="78"/>
    </location>
</feature>
<keyword evidence="10" id="KW-0479">Metal-binding</keyword>
<dbReference type="PANTHER" id="PTHR28259">
    <property type="entry name" value="FLUORIDE EXPORT PROTEIN 1-RELATED"/>
    <property type="match status" value="1"/>
</dbReference>
<reference evidence="11 12" key="1">
    <citation type="submission" date="2011-08" db="EMBL/GenBank/DDBJ databases">
        <title>The Genome Sequence of Eubacteriaceae bacterium ACC19a.</title>
        <authorList>
            <consortium name="The Broad Institute Genome Sequencing Platform"/>
            <person name="Earl A."/>
            <person name="Ward D."/>
            <person name="Feldgarden M."/>
            <person name="Gevers D."/>
            <person name="Sizova M."/>
            <person name="Hazen A."/>
            <person name="Epstein S."/>
            <person name="Young S.K."/>
            <person name="Zeng Q."/>
            <person name="Gargeya S."/>
            <person name="Fitzgerald M."/>
            <person name="Haas B."/>
            <person name="Abouelleil A."/>
            <person name="Alvarado L."/>
            <person name="Arachchi H.M."/>
            <person name="Berlin A."/>
            <person name="Brown A."/>
            <person name="Chapman S.B."/>
            <person name="Chen Z."/>
            <person name="Dunbar C."/>
            <person name="Freedman E."/>
            <person name="Gearin G."/>
            <person name="Gellesch M."/>
            <person name="Goldberg J."/>
            <person name="Griggs A."/>
            <person name="Gujja S."/>
            <person name="Heiman D."/>
            <person name="Howarth C."/>
            <person name="Larson L."/>
            <person name="Lui A."/>
            <person name="MacDonald P.J.P."/>
            <person name="Montmayeur A."/>
            <person name="Murphy C."/>
            <person name="Neiman D."/>
            <person name="Pearson M."/>
            <person name="Priest M."/>
            <person name="Roberts A."/>
            <person name="Saif S."/>
            <person name="Shea T."/>
            <person name="Shenoy N."/>
            <person name="Sisk P."/>
            <person name="Stolte C."/>
            <person name="Sykes S."/>
            <person name="Wortman J."/>
            <person name="Nusbaum C."/>
            <person name="Birren B."/>
        </authorList>
    </citation>
    <scope>NUCLEOTIDE SEQUENCE [LARGE SCALE GENOMIC DNA]</scope>
    <source>
        <strain evidence="11 12">ACC19a</strain>
    </source>
</reference>
<gene>
    <name evidence="10" type="primary">fluC</name>
    <name evidence="10" type="synonym">crcB</name>
    <name evidence="11" type="ORF">HMPREF9629_00368</name>
</gene>
<dbReference type="GO" id="GO:0005886">
    <property type="term" value="C:plasma membrane"/>
    <property type="evidence" value="ECO:0007669"/>
    <property type="project" value="UniProtKB-SubCell"/>
</dbReference>
<feature type="transmembrane region" description="Helical" evidence="10">
    <location>
        <begin position="27"/>
        <end position="46"/>
    </location>
</feature>
<dbReference type="Pfam" id="PF02537">
    <property type="entry name" value="CRCB"/>
    <property type="match status" value="1"/>
</dbReference>
<organism evidence="11 12">
    <name type="scientific">Peptoanaerobacter stomatis</name>
    <dbReference type="NCBI Taxonomy" id="796937"/>
    <lineage>
        <taxon>Bacteria</taxon>
        <taxon>Bacillati</taxon>
        <taxon>Bacillota</taxon>
        <taxon>Clostridia</taxon>
        <taxon>Peptostreptococcales</taxon>
        <taxon>Filifactoraceae</taxon>
        <taxon>Peptoanaerobacter</taxon>
    </lineage>
</organism>
<evidence type="ECO:0000256" key="7">
    <source>
        <dbReference type="ARBA" id="ARBA00035120"/>
    </source>
</evidence>